<organism evidence="3 4">
    <name type="scientific">Neonectria punicea</name>
    <dbReference type="NCBI Taxonomy" id="979145"/>
    <lineage>
        <taxon>Eukaryota</taxon>
        <taxon>Fungi</taxon>
        <taxon>Dikarya</taxon>
        <taxon>Ascomycota</taxon>
        <taxon>Pezizomycotina</taxon>
        <taxon>Sordariomycetes</taxon>
        <taxon>Hypocreomycetidae</taxon>
        <taxon>Hypocreales</taxon>
        <taxon>Nectriaceae</taxon>
        <taxon>Neonectria</taxon>
    </lineage>
</organism>
<proteinExistence type="predicted"/>
<feature type="region of interest" description="Disordered" evidence="1">
    <location>
        <begin position="1"/>
        <end position="21"/>
    </location>
</feature>
<dbReference type="Pfam" id="PF20150">
    <property type="entry name" value="2EXR"/>
    <property type="match status" value="1"/>
</dbReference>
<dbReference type="EMBL" id="JAZAVJ010000037">
    <property type="protein sequence ID" value="KAK7419498.1"/>
    <property type="molecule type" value="Genomic_DNA"/>
</dbReference>
<name>A0ABR1HE91_9HYPO</name>
<dbReference type="InterPro" id="IPR045518">
    <property type="entry name" value="2EXR"/>
</dbReference>
<dbReference type="Proteomes" id="UP001498476">
    <property type="component" value="Unassembled WGS sequence"/>
</dbReference>
<evidence type="ECO:0000259" key="2">
    <source>
        <dbReference type="Pfam" id="PF20150"/>
    </source>
</evidence>
<protein>
    <recommendedName>
        <fullName evidence="2">2EXR domain-containing protein</fullName>
    </recommendedName>
</protein>
<evidence type="ECO:0000313" key="3">
    <source>
        <dbReference type="EMBL" id="KAK7419498.1"/>
    </source>
</evidence>
<gene>
    <name evidence="3" type="ORF">QQX98_003267</name>
</gene>
<evidence type="ECO:0000313" key="4">
    <source>
        <dbReference type="Proteomes" id="UP001498476"/>
    </source>
</evidence>
<evidence type="ECO:0000256" key="1">
    <source>
        <dbReference type="SAM" id="MobiDB-lite"/>
    </source>
</evidence>
<reference evidence="3 4" key="1">
    <citation type="journal article" date="2025" name="Microbiol. Resour. Announc.">
        <title>Draft genome sequences for Neonectria magnoliae and Neonectria punicea, canker pathogens of Liriodendron tulipifera and Acer saccharum in West Virginia.</title>
        <authorList>
            <person name="Petronek H.M."/>
            <person name="Kasson M.T."/>
            <person name="Metheny A.M."/>
            <person name="Stauder C.M."/>
            <person name="Lovett B."/>
            <person name="Lynch S.C."/>
            <person name="Garnas J.R."/>
            <person name="Kasson L.R."/>
            <person name="Stajich J.E."/>
        </authorList>
    </citation>
    <scope>NUCLEOTIDE SEQUENCE [LARGE SCALE GENOMIC DNA]</scope>
    <source>
        <strain evidence="3 4">NRRL 64653</strain>
    </source>
</reference>
<comment type="caution">
    <text evidence="3">The sequence shown here is derived from an EMBL/GenBank/DDBJ whole genome shotgun (WGS) entry which is preliminary data.</text>
</comment>
<accession>A0ABR1HE91</accession>
<feature type="domain" description="2EXR" evidence="2">
    <location>
        <begin position="24"/>
        <end position="91"/>
    </location>
</feature>
<keyword evidence="4" id="KW-1185">Reference proteome</keyword>
<sequence length="275" mass="31331">MIPAQSLLSNGTEDPSSSSTNLDSLPAELRLKIWCLALEPRVVLFGDVVQNHGSYPLPPVTQLNAEARTEIRQKYDHIGSGSYFDFSRDILVCDHKIPDQLPDPFLEGLATRVKKLAYWDCFPDDGRVDGPYPYSVYVTANYLQRHSGKIDFARFWFPNLEDLWIVKVGDIDPSWMIHVDTTASYEMRLKELARQFKYWVDENIIEMAPLDLNESEARAVLAEGRCGKVDCHELNQGRNKMVSKVVFIDGKYEAPVDGKEWVRDEMDDGGKDPDI</sequence>